<dbReference type="InterPro" id="IPR030458">
    <property type="entry name" value="Glyco_hydro_31_AS"/>
</dbReference>
<dbReference type="SUPFAM" id="SSF74650">
    <property type="entry name" value="Galactose mutarotase-like"/>
    <property type="match status" value="1"/>
</dbReference>
<dbReference type="PROSITE" id="PS00707">
    <property type="entry name" value="GLYCOSYL_HYDROL_F31_2"/>
    <property type="match status" value="1"/>
</dbReference>
<dbReference type="InterPro" id="IPR048395">
    <property type="entry name" value="Glyco_hydro_31_C"/>
</dbReference>
<evidence type="ECO:0000256" key="5">
    <source>
        <dbReference type="ARBA" id="ARBA00023295"/>
    </source>
</evidence>
<dbReference type="EMBL" id="ML179140">
    <property type="protein sequence ID" value="THU98203.1"/>
    <property type="molecule type" value="Genomic_DNA"/>
</dbReference>
<keyword evidence="2 8" id="KW-0732">Signal</keyword>
<feature type="chain" id="PRO_5020608176" evidence="8">
    <location>
        <begin position="17"/>
        <end position="918"/>
    </location>
</feature>
<keyword evidence="4" id="KW-0325">Glycoprotein</keyword>
<evidence type="ECO:0000313" key="11">
    <source>
        <dbReference type="EMBL" id="THU98203.1"/>
    </source>
</evidence>
<organism evidence="11 12">
    <name type="scientific">Dendrothele bispora (strain CBS 962.96)</name>
    <dbReference type="NCBI Taxonomy" id="1314807"/>
    <lineage>
        <taxon>Eukaryota</taxon>
        <taxon>Fungi</taxon>
        <taxon>Dikarya</taxon>
        <taxon>Basidiomycota</taxon>
        <taxon>Agaricomycotina</taxon>
        <taxon>Agaricomycetes</taxon>
        <taxon>Agaricomycetidae</taxon>
        <taxon>Agaricales</taxon>
        <taxon>Agaricales incertae sedis</taxon>
        <taxon>Dendrothele</taxon>
    </lineage>
</organism>
<sequence>MFWVFSNLWLLSYALAQGSTGRRICSLGCASSLVMHTHDANRPGYVLQNLEENSNGLSASLTLGGTACNTFGKDIANLTIEVAYETESRLHVNIFDTANKQFIIPEDIISRPVPPETSVVNSSDLVFNYDSKPFATSSLPSAPIPPFRPDDNGTAFDGFELVFEDEYLQLTSSLPLNTNIYGLGEYIASSGFRRDVANEGTIQTMWTRDVGDPTDENIWGYRDINNTREQVIKMREAGIPLEVMWNDIDLYHAFRDFTSDPVSFPGDEMREFIRELAANNQKYIPILDAAVPVVVNGTDVYDPYTSGLERDVFVKNPDGSEYIGQVWPGYTVFPDWFNNDTEEWWLEALTNWSNGGIEFSGIWLDMNEVSSFCEGSCGTGANLSNTAPPFVLPGDPGGEVTAYPECYDSSISGPSGNITINGTLTCTNASQIATSTFALAGRGLGAREQLERNVVDPPYAIHNGYPSLSNHTLATNATHVGGILDFDVHNMWGMMEERATHRALQQLRPGKRPFIISRSTFPSSGKWTGHWLGDNGATWQYMYQSIQGILQFQLFQIPLVGADTCGFNGNTDEELCNRWMQLSAFTPFYRNHNTKGAISQEPYRWDSVAEASRIAIAARYSLLPYWYTLFANASTRGTPPVRPLFFEFPNEPELFGVDRQFLVGSDILVTPVLTPNVTSVEGILPGRGRVIWRDFFTHQVVQSSNSSNSSTVTVTLPAPLSHINVHVRSGSAILMHAEPGYTIEETRAGGYALLVSLDSSEEARGDAYVDDGLSDPPGENKVVRFEVVTRSDGNSSRELQQQEGRRLNITSEGLFVIDQRLKEVTVLGVEGRPERVEVDGVEVGSSSSVSDANGNGGSGSGSGSGEGTGVGVWQWQWIGETEELVLRAINATGGDSEMGVGIDMNGDHVVEWWLEGER</sequence>
<evidence type="ECO:0000256" key="3">
    <source>
        <dbReference type="ARBA" id="ARBA00022801"/>
    </source>
</evidence>
<proteinExistence type="inferred from homology"/>
<dbReference type="Gene3D" id="2.60.40.1180">
    <property type="entry name" value="Golgi alpha-mannosidase II"/>
    <property type="match status" value="2"/>
</dbReference>
<dbReference type="GO" id="GO:0005975">
    <property type="term" value="P:carbohydrate metabolic process"/>
    <property type="evidence" value="ECO:0007669"/>
    <property type="project" value="InterPro"/>
</dbReference>
<evidence type="ECO:0000259" key="9">
    <source>
        <dbReference type="Pfam" id="PF01055"/>
    </source>
</evidence>
<keyword evidence="3 6" id="KW-0378">Hydrolase</keyword>
<dbReference type="InterPro" id="IPR030459">
    <property type="entry name" value="Glyco_hydro_31_CS"/>
</dbReference>
<evidence type="ECO:0000256" key="7">
    <source>
        <dbReference type="SAM" id="MobiDB-lite"/>
    </source>
</evidence>
<feature type="compositionally biased region" description="Gly residues" evidence="7">
    <location>
        <begin position="854"/>
        <end position="870"/>
    </location>
</feature>
<dbReference type="AlphaFoldDB" id="A0A4S8M8M4"/>
<protein>
    <submittedName>
        <fullName evidence="11">Uncharacterized protein</fullName>
    </submittedName>
</protein>
<feature type="signal peptide" evidence="8">
    <location>
        <begin position="1"/>
        <end position="16"/>
    </location>
</feature>
<evidence type="ECO:0000256" key="1">
    <source>
        <dbReference type="ARBA" id="ARBA00007806"/>
    </source>
</evidence>
<accession>A0A4S8M8M4</accession>
<dbReference type="PANTHER" id="PTHR22762">
    <property type="entry name" value="ALPHA-GLUCOSIDASE"/>
    <property type="match status" value="1"/>
</dbReference>
<dbReference type="Pfam" id="PF01055">
    <property type="entry name" value="Glyco_hydro_31_2nd"/>
    <property type="match status" value="1"/>
</dbReference>
<evidence type="ECO:0000256" key="2">
    <source>
        <dbReference type="ARBA" id="ARBA00022729"/>
    </source>
</evidence>
<feature type="domain" description="Glycoside hydrolase family 31 TIM barrel" evidence="9">
    <location>
        <begin position="219"/>
        <end position="629"/>
    </location>
</feature>
<evidence type="ECO:0000256" key="4">
    <source>
        <dbReference type="ARBA" id="ARBA00023180"/>
    </source>
</evidence>
<dbReference type="Gene3D" id="3.20.20.80">
    <property type="entry name" value="Glycosidases"/>
    <property type="match status" value="2"/>
</dbReference>
<feature type="domain" description="Glycosyl hydrolase family 31 C-terminal" evidence="10">
    <location>
        <begin position="637"/>
        <end position="733"/>
    </location>
</feature>
<evidence type="ECO:0000256" key="8">
    <source>
        <dbReference type="SAM" id="SignalP"/>
    </source>
</evidence>
<dbReference type="InterPro" id="IPR017853">
    <property type="entry name" value="GH"/>
</dbReference>
<comment type="similarity">
    <text evidence="1 6">Belongs to the glycosyl hydrolase 31 family.</text>
</comment>
<dbReference type="PANTHER" id="PTHR22762:SF133">
    <property type="entry name" value="P-TYPE DOMAIN-CONTAINING PROTEIN"/>
    <property type="match status" value="1"/>
</dbReference>
<evidence type="ECO:0000313" key="12">
    <source>
        <dbReference type="Proteomes" id="UP000297245"/>
    </source>
</evidence>
<evidence type="ECO:0000259" key="10">
    <source>
        <dbReference type="Pfam" id="PF21365"/>
    </source>
</evidence>
<dbReference type="GO" id="GO:0030246">
    <property type="term" value="F:carbohydrate binding"/>
    <property type="evidence" value="ECO:0007669"/>
    <property type="project" value="InterPro"/>
</dbReference>
<dbReference type="Pfam" id="PF21365">
    <property type="entry name" value="Glyco_hydro_31_3rd"/>
    <property type="match status" value="1"/>
</dbReference>
<dbReference type="GO" id="GO:0004553">
    <property type="term" value="F:hydrolase activity, hydrolyzing O-glycosyl compounds"/>
    <property type="evidence" value="ECO:0007669"/>
    <property type="project" value="InterPro"/>
</dbReference>
<dbReference type="InterPro" id="IPR013780">
    <property type="entry name" value="Glyco_hydro_b"/>
</dbReference>
<keyword evidence="5 6" id="KW-0326">Glycosidase</keyword>
<keyword evidence="12" id="KW-1185">Reference proteome</keyword>
<feature type="compositionally biased region" description="Low complexity" evidence="7">
    <location>
        <begin position="841"/>
        <end position="853"/>
    </location>
</feature>
<dbReference type="Gene3D" id="2.60.40.1760">
    <property type="entry name" value="glycosyl hydrolase (family 31)"/>
    <property type="match status" value="1"/>
</dbReference>
<dbReference type="Proteomes" id="UP000297245">
    <property type="component" value="Unassembled WGS sequence"/>
</dbReference>
<dbReference type="CDD" id="cd06602">
    <property type="entry name" value="GH31_MGAM_SI_GAA"/>
    <property type="match status" value="1"/>
</dbReference>
<gene>
    <name evidence="11" type="ORF">K435DRAFT_965039</name>
</gene>
<dbReference type="PROSITE" id="PS00129">
    <property type="entry name" value="GLYCOSYL_HYDROL_F31_1"/>
    <property type="match status" value="1"/>
</dbReference>
<dbReference type="InterPro" id="IPR000322">
    <property type="entry name" value="Glyco_hydro_31_TIM"/>
</dbReference>
<dbReference type="OrthoDB" id="5839090at2759"/>
<feature type="region of interest" description="Disordered" evidence="7">
    <location>
        <begin position="837"/>
        <end position="870"/>
    </location>
</feature>
<reference evidence="11 12" key="1">
    <citation type="journal article" date="2019" name="Nat. Ecol. Evol.">
        <title>Megaphylogeny resolves global patterns of mushroom evolution.</title>
        <authorList>
            <person name="Varga T."/>
            <person name="Krizsan K."/>
            <person name="Foldi C."/>
            <person name="Dima B."/>
            <person name="Sanchez-Garcia M."/>
            <person name="Sanchez-Ramirez S."/>
            <person name="Szollosi G.J."/>
            <person name="Szarkandi J.G."/>
            <person name="Papp V."/>
            <person name="Albert L."/>
            <person name="Andreopoulos W."/>
            <person name="Angelini C."/>
            <person name="Antonin V."/>
            <person name="Barry K.W."/>
            <person name="Bougher N.L."/>
            <person name="Buchanan P."/>
            <person name="Buyck B."/>
            <person name="Bense V."/>
            <person name="Catcheside P."/>
            <person name="Chovatia M."/>
            <person name="Cooper J."/>
            <person name="Damon W."/>
            <person name="Desjardin D."/>
            <person name="Finy P."/>
            <person name="Geml J."/>
            <person name="Haridas S."/>
            <person name="Hughes K."/>
            <person name="Justo A."/>
            <person name="Karasinski D."/>
            <person name="Kautmanova I."/>
            <person name="Kiss B."/>
            <person name="Kocsube S."/>
            <person name="Kotiranta H."/>
            <person name="LaButti K.M."/>
            <person name="Lechner B.E."/>
            <person name="Liimatainen K."/>
            <person name="Lipzen A."/>
            <person name="Lukacs Z."/>
            <person name="Mihaltcheva S."/>
            <person name="Morgado L.N."/>
            <person name="Niskanen T."/>
            <person name="Noordeloos M.E."/>
            <person name="Ohm R.A."/>
            <person name="Ortiz-Santana B."/>
            <person name="Ovrebo C."/>
            <person name="Racz N."/>
            <person name="Riley R."/>
            <person name="Savchenko A."/>
            <person name="Shiryaev A."/>
            <person name="Soop K."/>
            <person name="Spirin V."/>
            <person name="Szebenyi C."/>
            <person name="Tomsovsky M."/>
            <person name="Tulloss R.E."/>
            <person name="Uehling J."/>
            <person name="Grigoriev I.V."/>
            <person name="Vagvolgyi C."/>
            <person name="Papp T."/>
            <person name="Martin F.M."/>
            <person name="Miettinen O."/>
            <person name="Hibbett D.S."/>
            <person name="Nagy L.G."/>
        </authorList>
    </citation>
    <scope>NUCLEOTIDE SEQUENCE [LARGE SCALE GENOMIC DNA]</scope>
    <source>
        <strain evidence="11 12">CBS 962.96</strain>
    </source>
</reference>
<dbReference type="InterPro" id="IPR011013">
    <property type="entry name" value="Gal_mutarotase_sf_dom"/>
</dbReference>
<name>A0A4S8M8M4_DENBC</name>
<dbReference type="SUPFAM" id="SSF51445">
    <property type="entry name" value="(Trans)glycosidases"/>
    <property type="match status" value="1"/>
</dbReference>
<dbReference type="SUPFAM" id="SSF51011">
    <property type="entry name" value="Glycosyl hydrolase domain"/>
    <property type="match status" value="1"/>
</dbReference>
<evidence type="ECO:0000256" key="6">
    <source>
        <dbReference type="RuleBase" id="RU361185"/>
    </source>
</evidence>